<dbReference type="Pfam" id="PF12322">
    <property type="entry name" value="T4_baseplate"/>
    <property type="match status" value="1"/>
</dbReference>
<dbReference type="InterPro" id="IPR024364">
    <property type="entry name" value="Baseplate_phage_T4-like"/>
</dbReference>
<dbReference type="Proteomes" id="UP000594688">
    <property type="component" value="Chromosome"/>
</dbReference>
<sequence>MASLINVELWAGLPHNNQRQTVARLRPVTGEDEAALLDTPTHLLPAEKATFLLTRLLDSIGSLKPINEEHVRQLTTGDRERLLFTLYSITFSEEVDLIARCPFEECGTMSEITLPLSNLIHPEQTENRKDSFQFFDSTQDHSLTIRFRMPTGFDQEKIGRRFLKKPDKNLELELVKACILEISDQKGNTIPHQSLLKELKPHLESAWSGLDPASDPFSKVHCPECGREYTAVLDAFSLFSTRLENGDDIFDQVHRLARVYHWSEREVLGLTFERRQRYLEIVDSEARPS</sequence>
<dbReference type="AlphaFoldDB" id="A0A7T0BWW8"/>
<protein>
    <submittedName>
        <fullName evidence="1">Uncharacterized protein</fullName>
    </submittedName>
</protein>
<organism evidence="1 2">
    <name type="scientific">Candidatus Nitronauta litoralis</name>
    <dbReference type="NCBI Taxonomy" id="2705533"/>
    <lineage>
        <taxon>Bacteria</taxon>
        <taxon>Pseudomonadati</taxon>
        <taxon>Nitrospinota/Tectimicrobiota group</taxon>
        <taxon>Nitrospinota</taxon>
        <taxon>Nitrospinia</taxon>
        <taxon>Nitrospinales</taxon>
        <taxon>Nitrospinaceae</taxon>
        <taxon>Candidatus Nitronauta</taxon>
    </lineage>
</organism>
<dbReference type="KEGG" id="nli:G3M70_11225"/>
<gene>
    <name evidence="1" type="ORF">G3M70_11225</name>
</gene>
<name>A0A7T0BWW8_9BACT</name>
<proteinExistence type="predicted"/>
<evidence type="ECO:0000313" key="2">
    <source>
        <dbReference type="Proteomes" id="UP000594688"/>
    </source>
</evidence>
<accession>A0A7T0BWW8</accession>
<dbReference type="EMBL" id="CP048685">
    <property type="protein sequence ID" value="QPJ62409.1"/>
    <property type="molecule type" value="Genomic_DNA"/>
</dbReference>
<evidence type="ECO:0000313" key="1">
    <source>
        <dbReference type="EMBL" id="QPJ62409.1"/>
    </source>
</evidence>
<reference evidence="1 2" key="1">
    <citation type="submission" date="2020-02" db="EMBL/GenBank/DDBJ databases">
        <title>Genomic and physiological characterization of two novel Nitrospinaceae genera.</title>
        <authorList>
            <person name="Mueller A.J."/>
            <person name="Jung M.-Y."/>
            <person name="Strachan C.R."/>
            <person name="Herbold C.W."/>
            <person name="Kirkegaard R.H."/>
            <person name="Daims H."/>
        </authorList>
    </citation>
    <scope>NUCLEOTIDE SEQUENCE [LARGE SCALE GENOMIC DNA]</scope>
    <source>
        <strain evidence="1">EB</strain>
    </source>
</reference>